<dbReference type="Proteomes" id="UP000256964">
    <property type="component" value="Unassembled WGS sequence"/>
</dbReference>
<evidence type="ECO:0000313" key="2">
    <source>
        <dbReference type="Proteomes" id="UP000256964"/>
    </source>
</evidence>
<proteinExistence type="predicted"/>
<evidence type="ECO:0000313" key="1">
    <source>
        <dbReference type="EMBL" id="RDX54622.1"/>
    </source>
</evidence>
<accession>A0A371DQ33</accession>
<organism evidence="1 2">
    <name type="scientific">Lentinus brumalis</name>
    <dbReference type="NCBI Taxonomy" id="2498619"/>
    <lineage>
        <taxon>Eukaryota</taxon>
        <taxon>Fungi</taxon>
        <taxon>Dikarya</taxon>
        <taxon>Basidiomycota</taxon>
        <taxon>Agaricomycotina</taxon>
        <taxon>Agaricomycetes</taxon>
        <taxon>Polyporales</taxon>
        <taxon>Polyporaceae</taxon>
        <taxon>Lentinus</taxon>
    </lineage>
</organism>
<protein>
    <submittedName>
        <fullName evidence="1">Uncharacterized protein</fullName>
    </submittedName>
</protein>
<dbReference type="AlphaFoldDB" id="A0A371DQ33"/>
<dbReference type="EMBL" id="KZ857384">
    <property type="protein sequence ID" value="RDX54622.1"/>
    <property type="molecule type" value="Genomic_DNA"/>
</dbReference>
<keyword evidence="2" id="KW-1185">Reference proteome</keyword>
<name>A0A371DQ33_9APHY</name>
<sequence length="71" mass="7691">MILRACGIWCLGAPQCTRAVLSHRSGLSGVHDTWTADVPCRVEEADHLLGTVGMPYACEVLHKTLTDTVAR</sequence>
<reference evidence="1 2" key="1">
    <citation type="journal article" date="2018" name="Biotechnol. Biofuels">
        <title>Integrative visual omics of the white-rot fungus Polyporus brumalis exposes the biotechnological potential of its oxidative enzymes for delignifying raw plant biomass.</title>
        <authorList>
            <person name="Miyauchi S."/>
            <person name="Rancon A."/>
            <person name="Drula E."/>
            <person name="Hage H."/>
            <person name="Chaduli D."/>
            <person name="Favel A."/>
            <person name="Grisel S."/>
            <person name="Henrissat B."/>
            <person name="Herpoel-Gimbert I."/>
            <person name="Ruiz-Duenas F.J."/>
            <person name="Chevret D."/>
            <person name="Hainaut M."/>
            <person name="Lin J."/>
            <person name="Wang M."/>
            <person name="Pangilinan J."/>
            <person name="Lipzen A."/>
            <person name="Lesage-Meessen L."/>
            <person name="Navarro D."/>
            <person name="Riley R."/>
            <person name="Grigoriev I.V."/>
            <person name="Zhou S."/>
            <person name="Raouche S."/>
            <person name="Rosso M.N."/>
        </authorList>
    </citation>
    <scope>NUCLEOTIDE SEQUENCE [LARGE SCALE GENOMIC DNA]</scope>
    <source>
        <strain evidence="1 2">BRFM 1820</strain>
    </source>
</reference>
<gene>
    <name evidence="1" type="ORF">OH76DRAFT_1397993</name>
</gene>